<dbReference type="EMBL" id="JANPWB010000001">
    <property type="protein sequence ID" value="KAJ1216426.1"/>
    <property type="molecule type" value="Genomic_DNA"/>
</dbReference>
<comment type="caution">
    <text evidence="1">The sequence shown here is derived from an EMBL/GenBank/DDBJ whole genome shotgun (WGS) entry which is preliminary data.</text>
</comment>
<dbReference type="Proteomes" id="UP001066276">
    <property type="component" value="Chromosome 1_1"/>
</dbReference>
<evidence type="ECO:0000313" key="1">
    <source>
        <dbReference type="EMBL" id="KAJ1216426.1"/>
    </source>
</evidence>
<dbReference type="AlphaFoldDB" id="A0AAV7WU60"/>
<name>A0AAV7WU60_PLEWA</name>
<evidence type="ECO:0000313" key="2">
    <source>
        <dbReference type="Proteomes" id="UP001066276"/>
    </source>
</evidence>
<gene>
    <name evidence="1" type="ORF">NDU88_004028</name>
</gene>
<protein>
    <submittedName>
        <fullName evidence="1">Uncharacterized protein</fullName>
    </submittedName>
</protein>
<keyword evidence="2" id="KW-1185">Reference proteome</keyword>
<reference evidence="1" key="1">
    <citation type="journal article" date="2022" name="bioRxiv">
        <title>Sequencing and chromosome-scale assembly of the giantPleurodeles waltlgenome.</title>
        <authorList>
            <person name="Brown T."/>
            <person name="Elewa A."/>
            <person name="Iarovenko S."/>
            <person name="Subramanian E."/>
            <person name="Araus A.J."/>
            <person name="Petzold A."/>
            <person name="Susuki M."/>
            <person name="Suzuki K.-i.T."/>
            <person name="Hayashi T."/>
            <person name="Toyoda A."/>
            <person name="Oliveira C."/>
            <person name="Osipova E."/>
            <person name="Leigh N.D."/>
            <person name="Simon A."/>
            <person name="Yun M.H."/>
        </authorList>
    </citation>
    <scope>NUCLEOTIDE SEQUENCE</scope>
    <source>
        <strain evidence="1">20211129_DDA</strain>
        <tissue evidence="1">Liver</tissue>
    </source>
</reference>
<proteinExistence type="predicted"/>
<organism evidence="1 2">
    <name type="scientific">Pleurodeles waltl</name>
    <name type="common">Iberian ribbed newt</name>
    <dbReference type="NCBI Taxonomy" id="8319"/>
    <lineage>
        <taxon>Eukaryota</taxon>
        <taxon>Metazoa</taxon>
        <taxon>Chordata</taxon>
        <taxon>Craniata</taxon>
        <taxon>Vertebrata</taxon>
        <taxon>Euteleostomi</taxon>
        <taxon>Amphibia</taxon>
        <taxon>Batrachia</taxon>
        <taxon>Caudata</taxon>
        <taxon>Salamandroidea</taxon>
        <taxon>Salamandridae</taxon>
        <taxon>Pleurodelinae</taxon>
        <taxon>Pleurodeles</taxon>
    </lineage>
</organism>
<accession>A0AAV7WU60</accession>
<sequence>MCWPAALISETRLLWGSGEASGGILRHWGCVALELRRVRRGSARILLRGNPDRASTSKVPGKVPREPGSAVMRVFSTNFLR</sequence>